<accession>A0A7I8IBW0</accession>
<sequence length="113" mass="12713">MAYGAAADGGRRKSTSSRRPRRGQVKVKILGMLFKSVVAVASVHARRGGAKFSGLLRPQKMKNPPEHVWRRHDTWRETCGGHVRAARPHLLRSRHCQLPLKPQNVLQEEGEMS</sequence>
<feature type="region of interest" description="Disordered" evidence="1">
    <location>
        <begin position="1"/>
        <end position="23"/>
    </location>
</feature>
<evidence type="ECO:0000256" key="1">
    <source>
        <dbReference type="SAM" id="MobiDB-lite"/>
    </source>
</evidence>
<reference evidence="2 3" key="1">
    <citation type="submission" date="2019-12" db="EMBL/GenBank/DDBJ databases">
        <authorList>
            <person name="Scholz U."/>
            <person name="Mascher M."/>
            <person name="Fiebig A."/>
        </authorList>
    </citation>
    <scope>NUCLEOTIDE SEQUENCE</scope>
</reference>
<gene>
    <name evidence="2" type="ORF">SI7747_01001413</name>
</gene>
<evidence type="ECO:0000313" key="2">
    <source>
        <dbReference type="EMBL" id="CAA2615051.1"/>
    </source>
</evidence>
<dbReference type="EMBL" id="LR743588">
    <property type="protein sequence ID" value="CAA2615051.1"/>
    <property type="molecule type" value="Genomic_DNA"/>
</dbReference>
<evidence type="ECO:0000313" key="3">
    <source>
        <dbReference type="Proteomes" id="UP001189122"/>
    </source>
</evidence>
<dbReference type="AlphaFoldDB" id="A0A7I8IBW0"/>
<dbReference type="Proteomes" id="UP001189122">
    <property type="component" value="Unassembled WGS sequence"/>
</dbReference>
<organism evidence="2">
    <name type="scientific">Spirodela intermedia</name>
    <name type="common">Intermediate duckweed</name>
    <dbReference type="NCBI Taxonomy" id="51605"/>
    <lineage>
        <taxon>Eukaryota</taxon>
        <taxon>Viridiplantae</taxon>
        <taxon>Streptophyta</taxon>
        <taxon>Embryophyta</taxon>
        <taxon>Tracheophyta</taxon>
        <taxon>Spermatophyta</taxon>
        <taxon>Magnoliopsida</taxon>
        <taxon>Liliopsida</taxon>
        <taxon>Araceae</taxon>
        <taxon>Lemnoideae</taxon>
        <taxon>Spirodela</taxon>
    </lineage>
</organism>
<keyword evidence="3" id="KW-1185">Reference proteome</keyword>
<dbReference type="EMBL" id="CACRZD030000001">
    <property type="protein sequence ID" value="CAA6654823.1"/>
    <property type="molecule type" value="Genomic_DNA"/>
</dbReference>
<feature type="compositionally biased region" description="Basic residues" evidence="1">
    <location>
        <begin position="12"/>
        <end position="23"/>
    </location>
</feature>
<protein>
    <submittedName>
        <fullName evidence="2">Uncharacterized protein</fullName>
    </submittedName>
</protein>
<name>A0A7I8IBW0_SPIIN</name>
<proteinExistence type="predicted"/>